<comment type="function">
    <text evidence="10">Lyase that catalyzes the covalent linking of the heme group to the cytochrome C apoprotein to produce the mature functional cytochrome.</text>
</comment>
<keyword evidence="13" id="KW-1185">Reference proteome</keyword>
<keyword evidence="5 10" id="KW-0999">Mitochondrion inner membrane</keyword>
<feature type="region of interest" description="Disordered" evidence="11">
    <location>
        <begin position="92"/>
        <end position="228"/>
    </location>
</feature>
<proteinExistence type="inferred from homology"/>
<evidence type="ECO:0000256" key="11">
    <source>
        <dbReference type="SAM" id="MobiDB-lite"/>
    </source>
</evidence>
<comment type="caution">
    <text evidence="12">The sequence shown here is derived from an EMBL/GenBank/DDBJ whole genome shotgun (WGS) entry which is preliminary data.</text>
</comment>
<sequence length="385" mass="40731">MNLDLLDTILVTQKDSSAEQSAGGSASTINVDTKSASSATVSRSRLAAPSPSAIMSNHGGTSAADDSAEAKCPVDHKTREIWLAQARAAAAAGGSVVPPHPLPPSAPQPHPNTPAASTPSASPSDAVPSKPTGWGWRIPFWGSSTPAEPTQNASSRQHPQPSAPPAHLSLDTTRQVSSIPRTPTAKGPGASLDDPSSTIATTTGTAAGAASHASRSSGTPANHEMETAADPATGNWIYPSERMFFEAMRRKGFTHTQAADMRTVVPIHNAVNERAWAEIRRWEAPYVAPRGSCGGPRLDSFAGLSERMTPRARLNTLLGYAAPFDRHDWVVDRCGTRVEYVIDFYAGRSDGGDAQGKVNFYLDVRPKLNSWEGIRMRVSRALGLV</sequence>
<keyword evidence="6 10" id="KW-0408">Iron</keyword>
<evidence type="ECO:0000256" key="2">
    <source>
        <dbReference type="ARBA" id="ARBA00007255"/>
    </source>
</evidence>
<comment type="similarity">
    <text evidence="2 10">Belongs to the cytochrome c-type heme lyase family.</text>
</comment>
<keyword evidence="4 10" id="KW-0479">Metal-binding</keyword>
<accession>A0ABR3WR37</accession>
<keyword evidence="3 10" id="KW-0349">Heme</keyword>
<dbReference type="Proteomes" id="UP001586593">
    <property type="component" value="Unassembled WGS sequence"/>
</dbReference>
<keyword evidence="7 10" id="KW-0496">Mitochondrion</keyword>
<keyword evidence="8 10" id="KW-0472">Membrane</keyword>
<feature type="compositionally biased region" description="Low complexity" evidence="11">
    <location>
        <begin position="18"/>
        <end position="27"/>
    </location>
</feature>
<name>A0ABR3WR37_9PEZI</name>
<evidence type="ECO:0000313" key="12">
    <source>
        <dbReference type="EMBL" id="KAL1866124.1"/>
    </source>
</evidence>
<evidence type="ECO:0000256" key="8">
    <source>
        <dbReference type="ARBA" id="ARBA00023136"/>
    </source>
</evidence>
<feature type="region of interest" description="Disordered" evidence="11">
    <location>
        <begin position="14"/>
        <end position="72"/>
    </location>
</feature>
<dbReference type="EMBL" id="JAZHXJ010000275">
    <property type="protein sequence ID" value="KAL1866124.1"/>
    <property type="molecule type" value="Genomic_DNA"/>
</dbReference>
<evidence type="ECO:0000256" key="3">
    <source>
        <dbReference type="ARBA" id="ARBA00022617"/>
    </source>
</evidence>
<evidence type="ECO:0000313" key="13">
    <source>
        <dbReference type="Proteomes" id="UP001586593"/>
    </source>
</evidence>
<keyword evidence="9 10" id="KW-0456">Lyase</keyword>
<evidence type="ECO:0000256" key="10">
    <source>
        <dbReference type="RuleBase" id="RU363130"/>
    </source>
</evidence>
<dbReference type="PANTHER" id="PTHR12743:SF0">
    <property type="entry name" value="HOLOCYTOCHROME C-TYPE SYNTHASE"/>
    <property type="match status" value="1"/>
</dbReference>
<evidence type="ECO:0000256" key="1">
    <source>
        <dbReference type="ARBA" id="ARBA00004273"/>
    </source>
</evidence>
<evidence type="ECO:0000256" key="9">
    <source>
        <dbReference type="ARBA" id="ARBA00023239"/>
    </source>
</evidence>
<dbReference type="InterPro" id="IPR000511">
    <property type="entry name" value="Holocyt_c/c1_synthase"/>
</dbReference>
<feature type="compositionally biased region" description="Polar residues" evidence="11">
    <location>
        <begin position="170"/>
        <end position="181"/>
    </location>
</feature>
<evidence type="ECO:0000256" key="4">
    <source>
        <dbReference type="ARBA" id="ARBA00022723"/>
    </source>
</evidence>
<evidence type="ECO:0000256" key="5">
    <source>
        <dbReference type="ARBA" id="ARBA00022792"/>
    </source>
</evidence>
<evidence type="ECO:0000256" key="6">
    <source>
        <dbReference type="ARBA" id="ARBA00023004"/>
    </source>
</evidence>
<gene>
    <name evidence="12" type="ORF">VTK73DRAFT_4891</name>
</gene>
<feature type="compositionally biased region" description="Low complexity" evidence="11">
    <location>
        <begin position="113"/>
        <end position="131"/>
    </location>
</feature>
<feature type="compositionally biased region" description="Pro residues" evidence="11">
    <location>
        <begin position="98"/>
        <end position="112"/>
    </location>
</feature>
<protein>
    <recommendedName>
        <fullName evidence="10">Holocytochrome c-type synthase</fullName>
        <ecNumber evidence="10">4.4.1.17</ecNumber>
    </recommendedName>
</protein>
<dbReference type="EC" id="4.4.1.17" evidence="10"/>
<comment type="subcellular location">
    <subcellularLocation>
        <location evidence="1 10">Mitochondrion inner membrane</location>
    </subcellularLocation>
</comment>
<evidence type="ECO:0000256" key="7">
    <source>
        <dbReference type="ARBA" id="ARBA00023128"/>
    </source>
</evidence>
<dbReference type="Pfam" id="PF01265">
    <property type="entry name" value="Cyto_heme_lyase"/>
    <property type="match status" value="1"/>
</dbReference>
<reference evidence="12 13" key="1">
    <citation type="journal article" date="2024" name="Commun. Biol.">
        <title>Comparative genomic analysis of thermophilic fungi reveals convergent evolutionary adaptations and gene losses.</title>
        <authorList>
            <person name="Steindorff A.S."/>
            <person name="Aguilar-Pontes M.V."/>
            <person name="Robinson A.J."/>
            <person name="Andreopoulos B."/>
            <person name="LaButti K."/>
            <person name="Kuo A."/>
            <person name="Mondo S."/>
            <person name="Riley R."/>
            <person name="Otillar R."/>
            <person name="Haridas S."/>
            <person name="Lipzen A."/>
            <person name="Grimwood J."/>
            <person name="Schmutz J."/>
            <person name="Clum A."/>
            <person name="Reid I.D."/>
            <person name="Moisan M.C."/>
            <person name="Butler G."/>
            <person name="Nguyen T.T.M."/>
            <person name="Dewar K."/>
            <person name="Conant G."/>
            <person name="Drula E."/>
            <person name="Henrissat B."/>
            <person name="Hansel C."/>
            <person name="Singer S."/>
            <person name="Hutchinson M.I."/>
            <person name="de Vries R.P."/>
            <person name="Natvig D.O."/>
            <person name="Powell A.J."/>
            <person name="Tsang A."/>
            <person name="Grigoriev I.V."/>
        </authorList>
    </citation>
    <scope>NUCLEOTIDE SEQUENCE [LARGE SCALE GENOMIC DNA]</scope>
    <source>
        <strain evidence="12 13">ATCC 24622</strain>
    </source>
</reference>
<dbReference type="PANTHER" id="PTHR12743">
    <property type="entry name" value="CYTOCHROME C1 HEME LYASE"/>
    <property type="match status" value="1"/>
</dbReference>
<dbReference type="PROSITE" id="PS00822">
    <property type="entry name" value="CYTO_HEME_LYASE_2"/>
    <property type="match status" value="1"/>
</dbReference>
<feature type="compositionally biased region" description="Low complexity" evidence="11">
    <location>
        <begin position="196"/>
        <end position="219"/>
    </location>
</feature>
<feature type="compositionally biased region" description="Low complexity" evidence="11">
    <location>
        <begin position="42"/>
        <end position="53"/>
    </location>
</feature>
<feature type="compositionally biased region" description="Polar residues" evidence="11">
    <location>
        <begin position="28"/>
        <end position="41"/>
    </location>
</feature>
<organism evidence="12 13">
    <name type="scientific">Phialemonium thermophilum</name>
    <dbReference type="NCBI Taxonomy" id="223376"/>
    <lineage>
        <taxon>Eukaryota</taxon>
        <taxon>Fungi</taxon>
        <taxon>Dikarya</taxon>
        <taxon>Ascomycota</taxon>
        <taxon>Pezizomycotina</taxon>
        <taxon>Sordariomycetes</taxon>
        <taxon>Sordariomycetidae</taxon>
        <taxon>Cephalothecales</taxon>
        <taxon>Cephalothecaceae</taxon>
        <taxon>Phialemonium</taxon>
    </lineage>
</organism>
<feature type="compositionally biased region" description="Polar residues" evidence="11">
    <location>
        <begin position="142"/>
        <end position="160"/>
    </location>
</feature>
<comment type="catalytic activity">
    <reaction evidence="10">
        <text>holo-[cytochrome c] = apo-[cytochrome c] + heme b</text>
        <dbReference type="Rhea" id="RHEA:22648"/>
        <dbReference type="Rhea" id="RHEA-COMP:10725"/>
        <dbReference type="Rhea" id="RHEA-COMP:10726"/>
        <dbReference type="ChEBI" id="CHEBI:29950"/>
        <dbReference type="ChEBI" id="CHEBI:60344"/>
        <dbReference type="ChEBI" id="CHEBI:83739"/>
        <dbReference type="EC" id="4.4.1.17"/>
    </reaction>
</comment>